<gene>
    <name evidence="1" type="ORF">B5808_08455</name>
</gene>
<dbReference type="Proteomes" id="UP000192775">
    <property type="component" value="Chromosome"/>
</dbReference>
<dbReference type="AlphaFoldDB" id="A0A1X9LQ38"/>
<proteinExistence type="predicted"/>
<dbReference type="EMBL" id="CP020715">
    <property type="protein sequence ID" value="ARJ05239.1"/>
    <property type="molecule type" value="Genomic_DNA"/>
</dbReference>
<name>A0A1X9LQ38_9MICO</name>
<dbReference type="RefSeq" id="WP_085019377.1">
    <property type="nucleotide sequence ID" value="NZ_BMHD01000001.1"/>
</dbReference>
<protein>
    <submittedName>
        <fullName evidence="1">Uncharacterized protein</fullName>
    </submittedName>
</protein>
<reference evidence="1 2" key="1">
    <citation type="submission" date="2017-04" db="EMBL/GenBank/DDBJ databases">
        <authorList>
            <person name="Afonso C.L."/>
            <person name="Miller P.J."/>
            <person name="Scott M.A."/>
            <person name="Spackman E."/>
            <person name="Goraichik I."/>
            <person name="Dimitrov K.M."/>
            <person name="Suarez D.L."/>
            <person name="Swayne D.E."/>
        </authorList>
    </citation>
    <scope>NUCLEOTIDE SEQUENCE [LARGE SCALE GENOMIC DNA]</scope>
    <source>
        <strain evidence="2">XA(T)</strain>
    </source>
</reference>
<evidence type="ECO:0000313" key="2">
    <source>
        <dbReference type="Proteomes" id="UP000192775"/>
    </source>
</evidence>
<dbReference type="KEGG" id="cphy:B5808_08455"/>
<evidence type="ECO:0000313" key="1">
    <source>
        <dbReference type="EMBL" id="ARJ05239.1"/>
    </source>
</evidence>
<organism evidence="1 2">
    <name type="scientific">Cnuibacter physcomitrellae</name>
    <dbReference type="NCBI Taxonomy" id="1619308"/>
    <lineage>
        <taxon>Bacteria</taxon>
        <taxon>Bacillati</taxon>
        <taxon>Actinomycetota</taxon>
        <taxon>Actinomycetes</taxon>
        <taxon>Micrococcales</taxon>
        <taxon>Microbacteriaceae</taxon>
        <taxon>Cnuibacter</taxon>
    </lineage>
</organism>
<sequence>MELGELGAQGLPAAVAEAYGATTVQELADSLGVSTPPGPEFSAEADAAWRALKAGDVTPARRVLVERLGVSEERADEALAKAPVAVAAFSRPGRHAA</sequence>
<keyword evidence="2" id="KW-1185">Reference proteome</keyword>
<accession>A0A1X9LQ38</accession>